<organism evidence="2 3">
    <name type="scientific">Flavobacterium endophyticum</name>
    <dbReference type="NCBI Taxonomy" id="1540163"/>
    <lineage>
        <taxon>Bacteria</taxon>
        <taxon>Pseudomonadati</taxon>
        <taxon>Bacteroidota</taxon>
        <taxon>Flavobacteriia</taxon>
        <taxon>Flavobacteriales</taxon>
        <taxon>Flavobacteriaceae</taxon>
        <taxon>Flavobacterium</taxon>
    </lineage>
</organism>
<keyword evidence="3" id="KW-1185">Reference proteome</keyword>
<evidence type="ECO:0008006" key="4">
    <source>
        <dbReference type="Google" id="ProtNLM"/>
    </source>
</evidence>
<dbReference type="EMBL" id="RBLC01000003">
    <property type="protein sequence ID" value="RKS21776.1"/>
    <property type="molecule type" value="Genomic_DNA"/>
</dbReference>
<gene>
    <name evidence="2" type="ORF">CLV94_2411</name>
</gene>
<protein>
    <recommendedName>
        <fullName evidence="4">Ig-like domain-containing protein</fullName>
    </recommendedName>
</protein>
<accession>A0A495M6S4</accession>
<reference evidence="2 3" key="1">
    <citation type="submission" date="2018-10" db="EMBL/GenBank/DDBJ databases">
        <title>Genomic Encyclopedia of Archaeal and Bacterial Type Strains, Phase II (KMG-II): from individual species to whole genera.</title>
        <authorList>
            <person name="Goeker M."/>
        </authorList>
    </citation>
    <scope>NUCLEOTIDE SEQUENCE [LARGE SCALE GENOMIC DNA]</scope>
    <source>
        <strain evidence="2 3">DSM 29537</strain>
    </source>
</reference>
<keyword evidence="1" id="KW-0732">Signal</keyword>
<comment type="caution">
    <text evidence="2">The sequence shown here is derived from an EMBL/GenBank/DDBJ whole genome shotgun (WGS) entry which is preliminary data.</text>
</comment>
<name>A0A495M6S4_9FLAO</name>
<evidence type="ECO:0000313" key="3">
    <source>
        <dbReference type="Proteomes" id="UP000277579"/>
    </source>
</evidence>
<evidence type="ECO:0000256" key="1">
    <source>
        <dbReference type="SAM" id="SignalP"/>
    </source>
</evidence>
<evidence type="ECO:0000313" key="2">
    <source>
        <dbReference type="EMBL" id="RKS21776.1"/>
    </source>
</evidence>
<sequence>MKKLLLLAIPLLLFGFTSPSSNSKKEEAATHKKMLANSLCVASCTTTHIRVKIAGDPLPPGTINWYLDGVLAATGSRIFNVPKTATVVTVTVGSPGVLIAGDNISTLNAQCAAPPCP</sequence>
<proteinExistence type="predicted"/>
<dbReference type="Proteomes" id="UP000277579">
    <property type="component" value="Unassembled WGS sequence"/>
</dbReference>
<dbReference type="AlphaFoldDB" id="A0A495M6S4"/>
<feature type="chain" id="PRO_5019829449" description="Ig-like domain-containing protein" evidence="1">
    <location>
        <begin position="23"/>
        <end position="117"/>
    </location>
</feature>
<dbReference type="OrthoDB" id="9838472at2"/>
<dbReference type="RefSeq" id="WP_121376720.1">
    <property type="nucleotide sequence ID" value="NZ_RBLC01000003.1"/>
</dbReference>
<feature type="signal peptide" evidence="1">
    <location>
        <begin position="1"/>
        <end position="22"/>
    </location>
</feature>